<keyword evidence="5" id="KW-0049">Antioxidant</keyword>
<protein>
    <recommendedName>
        <fullName evidence="3">thioredoxin-dependent peroxiredoxin</fullName>
        <ecNumber evidence="3">1.11.1.24</ecNumber>
    </recommendedName>
    <alternativeName>
        <fullName evidence="9">Thioredoxin peroxidase</fullName>
    </alternativeName>
    <alternativeName>
        <fullName evidence="11">Thioredoxin-dependent peroxiredoxin Bcp</fullName>
    </alternativeName>
</protein>
<evidence type="ECO:0000256" key="1">
    <source>
        <dbReference type="ARBA" id="ARBA00003330"/>
    </source>
</evidence>
<keyword evidence="6" id="KW-0560">Oxidoreductase</keyword>
<gene>
    <name evidence="15" type="ORF">SAMN04488111_3006</name>
</gene>
<keyword evidence="7" id="KW-1015">Disulfide bond</keyword>
<dbReference type="GO" id="GO:0008379">
    <property type="term" value="F:thioredoxin peroxidase activity"/>
    <property type="evidence" value="ECO:0007669"/>
    <property type="project" value="TreeGrafter"/>
</dbReference>
<dbReference type="Proteomes" id="UP000198412">
    <property type="component" value="Unassembled WGS sequence"/>
</dbReference>
<dbReference type="PIRSF" id="PIRSF000239">
    <property type="entry name" value="AHPC"/>
    <property type="match status" value="1"/>
</dbReference>
<proteinExistence type="inferred from homology"/>
<dbReference type="InterPro" id="IPR036249">
    <property type="entry name" value="Thioredoxin-like_sf"/>
</dbReference>
<dbReference type="InterPro" id="IPR050924">
    <property type="entry name" value="Peroxiredoxin_BCP/PrxQ"/>
</dbReference>
<feature type="domain" description="Thioredoxin" evidence="14">
    <location>
        <begin position="25"/>
        <end position="189"/>
    </location>
</feature>
<organism evidence="15 16">
    <name type="scientific">Lutibacter flavus</name>
    <dbReference type="NCBI Taxonomy" id="691689"/>
    <lineage>
        <taxon>Bacteria</taxon>
        <taxon>Pseudomonadati</taxon>
        <taxon>Bacteroidota</taxon>
        <taxon>Flavobacteriia</taxon>
        <taxon>Flavobacteriales</taxon>
        <taxon>Flavobacteriaceae</taxon>
        <taxon>Lutibacter</taxon>
    </lineage>
</organism>
<evidence type="ECO:0000256" key="8">
    <source>
        <dbReference type="ARBA" id="ARBA00023284"/>
    </source>
</evidence>
<dbReference type="OrthoDB" id="9812811at2"/>
<dbReference type="RefSeq" id="WP_089379263.1">
    <property type="nucleotide sequence ID" value="NZ_FZNX01000005.1"/>
</dbReference>
<comment type="subunit">
    <text evidence="2">Monomer.</text>
</comment>
<evidence type="ECO:0000256" key="12">
    <source>
        <dbReference type="ARBA" id="ARBA00049091"/>
    </source>
</evidence>
<reference evidence="16" key="1">
    <citation type="submission" date="2017-06" db="EMBL/GenBank/DDBJ databases">
        <authorList>
            <person name="Varghese N."/>
            <person name="Submissions S."/>
        </authorList>
    </citation>
    <scope>NUCLEOTIDE SEQUENCE [LARGE SCALE GENOMIC DNA]</scope>
    <source>
        <strain evidence="16">DSM 27993</strain>
    </source>
</reference>
<accession>A0A238Z2P1</accession>
<dbReference type="GO" id="GO:0005737">
    <property type="term" value="C:cytoplasm"/>
    <property type="evidence" value="ECO:0007669"/>
    <property type="project" value="TreeGrafter"/>
</dbReference>
<dbReference type="CDD" id="cd03017">
    <property type="entry name" value="PRX_BCP"/>
    <property type="match status" value="1"/>
</dbReference>
<dbReference type="PANTHER" id="PTHR42801:SF8">
    <property type="entry name" value="PEROXIREDOXIN RV1608C-RELATED"/>
    <property type="match status" value="1"/>
</dbReference>
<sequence length="189" mass="21191">MKNIISTIAFLFITINLISQENNQMKLGDKIGEFSALDDQGNVWKSTSAKSDFLVVYFYPAAMTGGCTKQACAYRDDKASFDELGVTVIGISGDEVKNLKYFKDSYQLNFPLLSDNEGTISKIFGVPANKGGEITREIDGENFLLVRSITTPRWTFILNKERKVIYKNAEVNAVEDSKNVKEIIKNYSK</sequence>
<dbReference type="SUPFAM" id="SSF52833">
    <property type="entry name" value="Thioredoxin-like"/>
    <property type="match status" value="1"/>
</dbReference>
<evidence type="ECO:0000256" key="4">
    <source>
        <dbReference type="ARBA" id="ARBA00022559"/>
    </source>
</evidence>
<evidence type="ECO:0000256" key="6">
    <source>
        <dbReference type="ARBA" id="ARBA00023002"/>
    </source>
</evidence>
<dbReference type="GO" id="GO:0045454">
    <property type="term" value="P:cell redox homeostasis"/>
    <property type="evidence" value="ECO:0007669"/>
    <property type="project" value="TreeGrafter"/>
</dbReference>
<name>A0A238Z2P1_9FLAO</name>
<evidence type="ECO:0000256" key="10">
    <source>
        <dbReference type="ARBA" id="ARBA00038489"/>
    </source>
</evidence>
<evidence type="ECO:0000256" key="2">
    <source>
        <dbReference type="ARBA" id="ARBA00011245"/>
    </source>
</evidence>
<dbReference type="GO" id="GO:0034599">
    <property type="term" value="P:cellular response to oxidative stress"/>
    <property type="evidence" value="ECO:0007669"/>
    <property type="project" value="TreeGrafter"/>
</dbReference>
<evidence type="ECO:0000256" key="3">
    <source>
        <dbReference type="ARBA" id="ARBA00013017"/>
    </source>
</evidence>
<evidence type="ECO:0000256" key="9">
    <source>
        <dbReference type="ARBA" id="ARBA00032824"/>
    </source>
</evidence>
<comment type="catalytic activity">
    <reaction evidence="12">
        <text>a hydroperoxide + [thioredoxin]-dithiol = an alcohol + [thioredoxin]-disulfide + H2O</text>
        <dbReference type="Rhea" id="RHEA:62620"/>
        <dbReference type="Rhea" id="RHEA-COMP:10698"/>
        <dbReference type="Rhea" id="RHEA-COMP:10700"/>
        <dbReference type="ChEBI" id="CHEBI:15377"/>
        <dbReference type="ChEBI" id="CHEBI:29950"/>
        <dbReference type="ChEBI" id="CHEBI:30879"/>
        <dbReference type="ChEBI" id="CHEBI:35924"/>
        <dbReference type="ChEBI" id="CHEBI:50058"/>
        <dbReference type="EC" id="1.11.1.24"/>
    </reaction>
</comment>
<dbReference type="PANTHER" id="PTHR42801">
    <property type="entry name" value="THIOREDOXIN-DEPENDENT PEROXIDE REDUCTASE"/>
    <property type="match status" value="1"/>
</dbReference>
<keyword evidence="8" id="KW-0676">Redox-active center</keyword>
<comment type="function">
    <text evidence="1">Thiol-specific peroxidase that catalyzes the reduction of hydrogen peroxide and organic hydroperoxides to water and alcohols, respectively. Plays a role in cell protection against oxidative stress by detoxifying peroxides and as sensor of hydrogen peroxide-mediated signaling events.</text>
</comment>
<feature type="active site" description="Cysteine sulfenic acid (-SOH) intermediate; for peroxidase activity" evidence="13">
    <location>
        <position position="67"/>
    </location>
</feature>
<evidence type="ECO:0000256" key="13">
    <source>
        <dbReference type="PIRSR" id="PIRSR000239-1"/>
    </source>
</evidence>
<evidence type="ECO:0000256" key="5">
    <source>
        <dbReference type="ARBA" id="ARBA00022862"/>
    </source>
</evidence>
<evidence type="ECO:0000256" key="11">
    <source>
        <dbReference type="ARBA" id="ARBA00042639"/>
    </source>
</evidence>
<evidence type="ECO:0000313" key="15">
    <source>
        <dbReference type="EMBL" id="SNR77218.1"/>
    </source>
</evidence>
<dbReference type="EMBL" id="FZNX01000005">
    <property type="protein sequence ID" value="SNR77218.1"/>
    <property type="molecule type" value="Genomic_DNA"/>
</dbReference>
<dbReference type="InterPro" id="IPR024706">
    <property type="entry name" value="Peroxiredoxin_AhpC-typ"/>
</dbReference>
<dbReference type="PROSITE" id="PS51352">
    <property type="entry name" value="THIOREDOXIN_2"/>
    <property type="match status" value="1"/>
</dbReference>
<keyword evidence="16" id="KW-1185">Reference proteome</keyword>
<evidence type="ECO:0000313" key="16">
    <source>
        <dbReference type="Proteomes" id="UP000198412"/>
    </source>
</evidence>
<dbReference type="InterPro" id="IPR000866">
    <property type="entry name" value="AhpC/TSA"/>
</dbReference>
<evidence type="ECO:0000259" key="14">
    <source>
        <dbReference type="PROSITE" id="PS51352"/>
    </source>
</evidence>
<dbReference type="EC" id="1.11.1.24" evidence="3"/>
<evidence type="ECO:0000256" key="7">
    <source>
        <dbReference type="ARBA" id="ARBA00023157"/>
    </source>
</evidence>
<dbReference type="Gene3D" id="3.40.30.10">
    <property type="entry name" value="Glutaredoxin"/>
    <property type="match status" value="1"/>
</dbReference>
<dbReference type="InterPro" id="IPR013766">
    <property type="entry name" value="Thioredoxin_domain"/>
</dbReference>
<comment type="similarity">
    <text evidence="10">Belongs to the peroxiredoxin family. BCP/PrxQ subfamily.</text>
</comment>
<dbReference type="AlphaFoldDB" id="A0A238Z2P1"/>
<keyword evidence="4" id="KW-0575">Peroxidase</keyword>
<dbReference type="Pfam" id="PF00578">
    <property type="entry name" value="AhpC-TSA"/>
    <property type="match status" value="1"/>
</dbReference>